<comment type="similarity">
    <text evidence="2">Belongs to the glycosyl hydrolase 29 family.</text>
</comment>
<feature type="domain" description="Alpha-L-fucosidase C-terminal" evidence="8">
    <location>
        <begin position="408"/>
        <end position="484"/>
    </location>
</feature>
<dbReference type="Proteomes" id="UP000294685">
    <property type="component" value="Unassembled WGS sequence"/>
</dbReference>
<evidence type="ECO:0000313" key="10">
    <source>
        <dbReference type="Proteomes" id="UP000294685"/>
    </source>
</evidence>
<name>A0ABY2DQN5_9FLAO</name>
<dbReference type="InterPro" id="IPR017853">
    <property type="entry name" value="GH"/>
</dbReference>
<dbReference type="PANTHER" id="PTHR10030">
    <property type="entry name" value="ALPHA-L-FUCOSIDASE"/>
    <property type="match status" value="1"/>
</dbReference>
<dbReference type="EMBL" id="SMLH01000006">
    <property type="protein sequence ID" value="TDE28482.1"/>
    <property type="molecule type" value="Genomic_DNA"/>
</dbReference>
<dbReference type="EC" id="3.2.1.51" evidence="3"/>
<proteinExistence type="inferred from homology"/>
<evidence type="ECO:0000313" key="9">
    <source>
        <dbReference type="EMBL" id="TDE28482.1"/>
    </source>
</evidence>
<keyword evidence="10" id="KW-1185">Reference proteome</keyword>
<keyword evidence="4" id="KW-0732">Signal</keyword>
<sequence>MKSIHQILRKTVIFLLFSFITINLSAQEKEYYPDPNPVIQQRLEEWKDLKFGLLMHWGTYSQWGIVESWSICPEDLSWATGGQKPGVADNYNDYVNAYENLKTTFNPVKFNPEKWAAAAKDAGMKYMVFTTKHHDGFCMFDSKYTDYKITDKGSPFSTNPRSDVTKEIFSAFRKENFWIGAYFSKPDWHSDYYWWKQFPPSDRNANYSIQKYPEQWKKFVDFTHNQINELASNYGKLDILWLDGGWVRKKTDLEIKDALSEVSEGSRWARNPQSQDIDMPRLVKEVRAKQPKLIVVDRAVPGEQQNYLTPEQHIPDTGLPYPWETCMTMGNSWSYVPNDVYKPANEIIEKLVDVVSKGGNYLLNIGPGPDGELDQVAYQRLKEIGTWIKTNGEAIYGSRMFTVFGEGEKIRYTQTKNGDTKYIFLFDFPKEKQLLTKIPFSKNTKLQLLGSKSNLSWKQKGDTVEVNVPASLKSVTDYVWVIKVSN</sequence>
<protein>
    <recommendedName>
        <fullName evidence="3">alpha-L-fucosidase</fullName>
        <ecNumber evidence="3">3.2.1.51</ecNumber>
    </recommendedName>
</protein>
<evidence type="ECO:0000256" key="6">
    <source>
        <dbReference type="ARBA" id="ARBA00023295"/>
    </source>
</evidence>
<evidence type="ECO:0000256" key="3">
    <source>
        <dbReference type="ARBA" id="ARBA00012662"/>
    </source>
</evidence>
<comment type="caution">
    <text evidence="9">The sequence shown here is derived from an EMBL/GenBank/DDBJ whole genome shotgun (WGS) entry which is preliminary data.</text>
</comment>
<dbReference type="Pfam" id="PF16757">
    <property type="entry name" value="Fucosidase_C"/>
    <property type="match status" value="1"/>
</dbReference>
<evidence type="ECO:0000259" key="8">
    <source>
        <dbReference type="Pfam" id="PF16757"/>
    </source>
</evidence>
<dbReference type="InterPro" id="IPR057739">
    <property type="entry name" value="Glyco_hydro_29_N"/>
</dbReference>
<evidence type="ECO:0000256" key="5">
    <source>
        <dbReference type="ARBA" id="ARBA00022801"/>
    </source>
</evidence>
<evidence type="ECO:0000256" key="4">
    <source>
        <dbReference type="ARBA" id="ARBA00022729"/>
    </source>
</evidence>
<comment type="function">
    <text evidence="1">Alpha-L-fucosidase is responsible for hydrolyzing the alpha-1,6-linked fucose joined to the reducing-end N-acetylglucosamine of the carbohydrate moieties of glycoproteins.</text>
</comment>
<gene>
    <name evidence="9" type="ORF">E0I61_11365</name>
</gene>
<evidence type="ECO:0000256" key="2">
    <source>
        <dbReference type="ARBA" id="ARBA00007951"/>
    </source>
</evidence>
<dbReference type="Gene3D" id="3.20.20.80">
    <property type="entry name" value="Glycosidases"/>
    <property type="match status" value="1"/>
</dbReference>
<dbReference type="InterPro" id="IPR013780">
    <property type="entry name" value="Glyco_hydro_b"/>
</dbReference>
<dbReference type="InterPro" id="IPR016286">
    <property type="entry name" value="FUC_metazoa-typ"/>
</dbReference>
<evidence type="ECO:0000259" key="7">
    <source>
        <dbReference type="Pfam" id="PF01120"/>
    </source>
</evidence>
<accession>A0ABY2DQN5</accession>
<dbReference type="InterPro" id="IPR000933">
    <property type="entry name" value="Glyco_hydro_29"/>
</dbReference>
<feature type="domain" description="Glycoside hydrolase family 29 N-terminal" evidence="7">
    <location>
        <begin position="23"/>
        <end position="393"/>
    </location>
</feature>
<dbReference type="RefSeq" id="WP_132071512.1">
    <property type="nucleotide sequence ID" value="NZ_SMLH01000006.1"/>
</dbReference>
<reference evidence="9 10" key="1">
    <citation type="submission" date="2019-03" db="EMBL/GenBank/DDBJ databases">
        <title>Novel species of Flavobacterium.</title>
        <authorList>
            <person name="Liu Q."/>
            <person name="Xin Y.-H."/>
        </authorList>
    </citation>
    <scope>NUCLEOTIDE SEQUENCE [LARGE SCALE GENOMIC DNA]</scope>
    <source>
        <strain evidence="9 10">LB2P22</strain>
    </source>
</reference>
<dbReference type="SUPFAM" id="SSF51445">
    <property type="entry name" value="(Trans)glycosidases"/>
    <property type="match status" value="1"/>
</dbReference>
<evidence type="ECO:0000256" key="1">
    <source>
        <dbReference type="ARBA" id="ARBA00004071"/>
    </source>
</evidence>
<dbReference type="PIRSF" id="PIRSF001092">
    <property type="entry name" value="Alpha-L-fucosidase"/>
    <property type="match status" value="1"/>
</dbReference>
<organism evidence="9 10">
    <name type="scientific">Flavobacterium ranwuense</name>
    <dbReference type="NCBI Taxonomy" id="2541725"/>
    <lineage>
        <taxon>Bacteria</taxon>
        <taxon>Pseudomonadati</taxon>
        <taxon>Bacteroidota</taxon>
        <taxon>Flavobacteriia</taxon>
        <taxon>Flavobacteriales</taxon>
        <taxon>Flavobacteriaceae</taxon>
        <taxon>Flavobacterium</taxon>
    </lineage>
</organism>
<dbReference type="SMART" id="SM00812">
    <property type="entry name" value="Alpha_L_fucos"/>
    <property type="match status" value="1"/>
</dbReference>
<keyword evidence="6" id="KW-0326">Glycosidase</keyword>
<dbReference type="Gene3D" id="2.60.40.1180">
    <property type="entry name" value="Golgi alpha-mannosidase II"/>
    <property type="match status" value="1"/>
</dbReference>
<dbReference type="PANTHER" id="PTHR10030:SF37">
    <property type="entry name" value="ALPHA-L-FUCOSIDASE-RELATED"/>
    <property type="match status" value="1"/>
</dbReference>
<dbReference type="Pfam" id="PF01120">
    <property type="entry name" value="Alpha_L_fucos"/>
    <property type="match status" value="1"/>
</dbReference>
<keyword evidence="5" id="KW-0378">Hydrolase</keyword>
<dbReference type="InterPro" id="IPR031919">
    <property type="entry name" value="Fucosidase_C"/>
</dbReference>